<reference evidence="3" key="1">
    <citation type="submission" date="2020-10" db="EMBL/GenBank/DDBJ databases">
        <title>Sequencing the genomes of 1000 actinobacteria strains.</title>
        <authorList>
            <person name="Klenk H.-P."/>
        </authorList>
    </citation>
    <scope>NUCLEOTIDE SEQUENCE</scope>
    <source>
        <strain evidence="3">DSM 45354</strain>
    </source>
</reference>
<dbReference type="Pfam" id="PF08044">
    <property type="entry name" value="DUF1707"/>
    <property type="match status" value="1"/>
</dbReference>
<protein>
    <recommendedName>
        <fullName evidence="2">DUF1707 domain-containing protein</fullName>
    </recommendedName>
</protein>
<proteinExistence type="predicted"/>
<feature type="transmembrane region" description="Helical" evidence="1">
    <location>
        <begin position="112"/>
        <end position="132"/>
    </location>
</feature>
<keyword evidence="4" id="KW-1185">Reference proteome</keyword>
<evidence type="ECO:0000313" key="4">
    <source>
        <dbReference type="Proteomes" id="UP000638648"/>
    </source>
</evidence>
<keyword evidence="1" id="KW-0472">Membrane</keyword>
<comment type="caution">
    <text evidence="3">The sequence shown here is derived from an EMBL/GenBank/DDBJ whole genome shotgun (WGS) entry which is preliminary data.</text>
</comment>
<dbReference type="EMBL" id="JADBEM010000001">
    <property type="protein sequence ID" value="MBE1605024.1"/>
    <property type="molecule type" value="Genomic_DNA"/>
</dbReference>
<name>A0A927MRY0_9ACTN</name>
<accession>A0A927MRY0</accession>
<feature type="domain" description="DUF1707" evidence="2">
    <location>
        <begin position="14"/>
        <end position="64"/>
    </location>
</feature>
<dbReference type="AlphaFoldDB" id="A0A927MRY0"/>
<keyword evidence="1" id="KW-0812">Transmembrane</keyword>
<dbReference type="InterPro" id="IPR012551">
    <property type="entry name" value="DUF1707_SHOCT-like"/>
</dbReference>
<keyword evidence="1" id="KW-1133">Transmembrane helix</keyword>
<evidence type="ECO:0000259" key="2">
    <source>
        <dbReference type="Pfam" id="PF08044"/>
    </source>
</evidence>
<evidence type="ECO:0000313" key="3">
    <source>
        <dbReference type="EMBL" id="MBE1605024.1"/>
    </source>
</evidence>
<organism evidence="3 4">
    <name type="scientific">Actinopolymorpha pittospori</name>
    <dbReference type="NCBI Taxonomy" id="648752"/>
    <lineage>
        <taxon>Bacteria</taxon>
        <taxon>Bacillati</taxon>
        <taxon>Actinomycetota</taxon>
        <taxon>Actinomycetes</taxon>
        <taxon>Propionibacteriales</taxon>
        <taxon>Actinopolymorphaceae</taxon>
        <taxon>Actinopolymorpha</taxon>
    </lineage>
</organism>
<dbReference type="Proteomes" id="UP000638648">
    <property type="component" value="Unassembled WGS sequence"/>
</dbReference>
<gene>
    <name evidence="3" type="ORF">HEB94_001872</name>
</gene>
<dbReference type="RefSeq" id="WP_192749431.1">
    <property type="nucleotide sequence ID" value="NZ_BAABJL010000030.1"/>
</dbReference>
<feature type="transmembrane region" description="Helical" evidence="1">
    <location>
        <begin position="84"/>
        <end position="106"/>
    </location>
</feature>
<sequence>MSIEHTPVRRPPLIGDEERQSCAELLAAHHAPGRLDPEEFEERLGLALTARTAGDLGRLLADLPISEAAPSGPRRSVSSYLMHPLIWVSSGVLLLLFSWLLIFLWVDSVGEDAGALALVTSVAGVISTLLVVRGIRGRLSGPSRGREDHH</sequence>
<evidence type="ECO:0000256" key="1">
    <source>
        <dbReference type="SAM" id="Phobius"/>
    </source>
</evidence>